<name>A5UFD5_HAEIG</name>
<proteinExistence type="predicted"/>
<organism evidence="1 2">
    <name type="scientific">Haemophilus influenzae (strain PittGG)</name>
    <dbReference type="NCBI Taxonomy" id="374931"/>
    <lineage>
        <taxon>Bacteria</taxon>
        <taxon>Pseudomonadati</taxon>
        <taxon>Pseudomonadota</taxon>
        <taxon>Gammaproteobacteria</taxon>
        <taxon>Pasteurellales</taxon>
        <taxon>Pasteurellaceae</taxon>
        <taxon>Haemophilus</taxon>
    </lineage>
</organism>
<sequence length="57" mass="6515">MKKIGFFIMNIGSAGERSAFLLMLLMLLLNRDMMFLLLALAVTSLFSKLMKKLIFTQ</sequence>
<dbReference type="KEGG" id="hiq:CGSHiGG_02240"/>
<dbReference type="HOGENOM" id="CLU_2990368_0_0_6"/>
<evidence type="ECO:0000313" key="1">
    <source>
        <dbReference type="EMBL" id="ABQ99490.1"/>
    </source>
</evidence>
<dbReference type="EMBL" id="CP000672">
    <property type="protein sequence ID" value="ABQ99490.1"/>
    <property type="molecule type" value="Genomic_DNA"/>
</dbReference>
<gene>
    <name evidence="1" type="ordered locus">CGSHiGG_02240</name>
</gene>
<reference evidence="1 2" key="1">
    <citation type="journal article" date="2007" name="Genome Biol.">
        <title>Characterization and modeling of the Haemophilus influenzae core and supragenomes based on the complete genomic sequences of Rd and 12 clinical nontypeable strains.</title>
        <authorList>
            <person name="Hogg J.S."/>
            <person name="Hu F.Z."/>
            <person name="Janto B."/>
            <person name="Boissy R."/>
            <person name="Hayes J."/>
            <person name="Keefe R."/>
            <person name="Post J.C."/>
            <person name="Ehrlich G.D."/>
        </authorList>
    </citation>
    <scope>NUCLEOTIDE SEQUENCE [LARGE SCALE GENOMIC DNA]</scope>
    <source>
        <strain evidence="1 2">PittGG</strain>
    </source>
</reference>
<dbReference type="Proteomes" id="UP000001990">
    <property type="component" value="Chromosome"/>
</dbReference>
<accession>A5UFD5</accession>
<evidence type="ECO:0000313" key="2">
    <source>
        <dbReference type="Proteomes" id="UP000001990"/>
    </source>
</evidence>
<protein>
    <submittedName>
        <fullName evidence="1">Uncharacterized protein</fullName>
    </submittedName>
</protein>
<dbReference type="AlphaFoldDB" id="A5UFD5"/>